<dbReference type="HAMAP" id="MF_00299">
    <property type="entry name" value="KptA"/>
    <property type="match status" value="1"/>
</dbReference>
<protein>
    <recommendedName>
        <fullName evidence="3">2'-phosphotransferase</fullName>
        <ecNumber evidence="3">2.7.1.160</ecNumber>
    </recommendedName>
</protein>
<evidence type="ECO:0000256" key="2">
    <source>
        <dbReference type="ARBA" id="ARBA00009836"/>
    </source>
</evidence>
<dbReference type="InterPro" id="IPR042081">
    <property type="entry name" value="RNA_2'-PTrans_C"/>
</dbReference>
<keyword evidence="5" id="KW-0520">NAD</keyword>
<dbReference type="EC" id="2.7.1.160" evidence="3"/>
<organism evidence="8 9">
    <name type="scientific">Syphacia muris</name>
    <dbReference type="NCBI Taxonomy" id="451379"/>
    <lineage>
        <taxon>Eukaryota</taxon>
        <taxon>Metazoa</taxon>
        <taxon>Ecdysozoa</taxon>
        <taxon>Nematoda</taxon>
        <taxon>Chromadorea</taxon>
        <taxon>Rhabditida</taxon>
        <taxon>Spirurina</taxon>
        <taxon>Oxyuridomorpha</taxon>
        <taxon>Oxyuroidea</taxon>
        <taxon>Oxyuridae</taxon>
        <taxon>Syphacia</taxon>
    </lineage>
</organism>
<dbReference type="PANTHER" id="PTHR12684">
    <property type="entry name" value="PUTATIVE PHOSPHOTRANSFERASE"/>
    <property type="match status" value="1"/>
</dbReference>
<name>A0A0N5A9P3_9BILA</name>
<dbReference type="InterPro" id="IPR002745">
    <property type="entry name" value="Ptrans_KptA/Tpt1"/>
</dbReference>
<dbReference type="PANTHER" id="PTHR12684:SF2">
    <property type="entry name" value="TRNA 2'-PHOSPHOTRANSFERASE 1"/>
    <property type="match status" value="1"/>
</dbReference>
<evidence type="ECO:0000313" key="9">
    <source>
        <dbReference type="WBParaSite" id="SMUV_0000082701-mRNA-1"/>
    </source>
</evidence>
<dbReference type="GO" id="GO:0000215">
    <property type="term" value="F:tRNA 2'-phosphotransferase activity"/>
    <property type="evidence" value="ECO:0007669"/>
    <property type="project" value="UniProtKB-EC"/>
</dbReference>
<reference evidence="9" key="1">
    <citation type="submission" date="2017-02" db="UniProtKB">
        <authorList>
            <consortium name="WormBaseParasite"/>
        </authorList>
    </citation>
    <scope>IDENTIFICATION</scope>
</reference>
<comment type="similarity">
    <text evidence="2">Belongs to the KptA/TPT1 family.</text>
</comment>
<dbReference type="Gene3D" id="3.20.170.30">
    <property type="match status" value="1"/>
</dbReference>
<dbReference type="InterPro" id="IPR022928">
    <property type="entry name" value="RNA_2'-PTrans_KptA"/>
</dbReference>
<dbReference type="GO" id="GO:0008033">
    <property type="term" value="P:tRNA processing"/>
    <property type="evidence" value="ECO:0007669"/>
    <property type="project" value="TreeGrafter"/>
</dbReference>
<dbReference type="GO" id="GO:0003950">
    <property type="term" value="F:NAD+ poly-ADP-ribosyltransferase activity"/>
    <property type="evidence" value="ECO:0007669"/>
    <property type="project" value="InterPro"/>
</dbReference>
<dbReference type="Gene3D" id="1.10.10.970">
    <property type="entry name" value="RNA 2'-phosphotransferase, Tpt1/KptA family, N-terminal domain"/>
    <property type="match status" value="1"/>
</dbReference>
<dbReference type="Pfam" id="PF01885">
    <property type="entry name" value="PTS_2-RNA"/>
    <property type="match status" value="1"/>
</dbReference>
<dbReference type="WBParaSite" id="SMUV_0000082701-mRNA-1">
    <property type="protein sequence ID" value="SMUV_0000082701-mRNA-1"/>
    <property type="gene ID" value="SMUV_0000082701"/>
</dbReference>
<dbReference type="SUPFAM" id="SSF56399">
    <property type="entry name" value="ADP-ribosylation"/>
    <property type="match status" value="1"/>
</dbReference>
<comment type="catalytic activity">
    <reaction evidence="7">
        <text>2'-phospho-[ligated tRNA] + NAD(+) = mature tRNA + ADP-alpha-D-ribose 1'',2''-cyclic phosphate + nicotinamide</text>
        <dbReference type="Rhea" id="RHEA:23324"/>
        <dbReference type="Rhea" id="RHEA-COMP:11106"/>
        <dbReference type="Rhea" id="RHEA-COMP:11107"/>
        <dbReference type="ChEBI" id="CHEBI:17154"/>
        <dbReference type="ChEBI" id="CHEBI:57540"/>
        <dbReference type="ChEBI" id="CHEBI:76596"/>
        <dbReference type="ChEBI" id="CHEBI:82883"/>
        <dbReference type="ChEBI" id="CHEBI:85027"/>
        <dbReference type="EC" id="2.7.1.160"/>
    </reaction>
</comment>
<keyword evidence="8" id="KW-1185">Reference proteome</keyword>
<evidence type="ECO:0000313" key="8">
    <source>
        <dbReference type="Proteomes" id="UP000046393"/>
    </source>
</evidence>
<evidence type="ECO:0000256" key="6">
    <source>
        <dbReference type="ARBA" id="ARBA00025212"/>
    </source>
</evidence>
<evidence type="ECO:0000256" key="1">
    <source>
        <dbReference type="ARBA" id="ARBA00003343"/>
    </source>
</evidence>
<dbReference type="Proteomes" id="UP000046393">
    <property type="component" value="Unplaced"/>
</dbReference>
<accession>A0A0N5A9P3</accession>
<dbReference type="InterPro" id="IPR042080">
    <property type="entry name" value="RNA_2'-PTrans_N"/>
</dbReference>
<evidence type="ECO:0000256" key="5">
    <source>
        <dbReference type="ARBA" id="ARBA00023027"/>
    </source>
</evidence>
<evidence type="ECO:0000256" key="4">
    <source>
        <dbReference type="ARBA" id="ARBA00022679"/>
    </source>
</evidence>
<comment type="function">
    <text evidence="1">Catalyzes the last step of tRNA splicing, the transfer of the splice junction 2'-phosphate from ligated tRNA to NAD to produce ADP-ribose 1''-2'' cyclic phosphate.</text>
</comment>
<keyword evidence="4" id="KW-0808">Transferase</keyword>
<sequence>MTEQSLDNSVRLGRFLCLVLRHKPGAAGIGLDEHGWANVNDLIVGINQTGRFITMELLEKIVKEDCKNRYSFNGDHTKIRANQGHSLIGIDIELKEETPPAMLYHGTAERFLPSIKKHGIQRQQRLLVNLSSDIETALSVGRRHGHPVVLQVNTTPMLQKGFKFFLSENKVWLCDSVPFDYCKIIHLPINALNG</sequence>
<evidence type="ECO:0000256" key="3">
    <source>
        <dbReference type="ARBA" id="ARBA00012007"/>
    </source>
</evidence>
<proteinExistence type="inferred from homology"/>
<dbReference type="STRING" id="451379.A0A0N5A9P3"/>
<dbReference type="AlphaFoldDB" id="A0A0N5A9P3"/>
<comment type="function">
    <text evidence="6">Removes the 2'-phosphate from RNA via an intermediate in which the phosphate is ADP-ribosylated by NAD followed by a presumed transesterification to release the RNA and generate ADP-ribose 1''-2''-cyclic phosphate (APPR&gt;P). May function as an ADP-ribosylase.</text>
</comment>
<evidence type="ECO:0000256" key="7">
    <source>
        <dbReference type="ARBA" id="ARBA00047949"/>
    </source>
</evidence>